<dbReference type="EMBL" id="CM047948">
    <property type="protein sequence ID" value="KAI9896201.1"/>
    <property type="molecule type" value="Genomic_DNA"/>
</dbReference>
<dbReference type="Proteomes" id="UP001163324">
    <property type="component" value="Chromosome 9"/>
</dbReference>
<organism evidence="1 2">
    <name type="scientific">Trichothecium roseum</name>
    <dbReference type="NCBI Taxonomy" id="47278"/>
    <lineage>
        <taxon>Eukaryota</taxon>
        <taxon>Fungi</taxon>
        <taxon>Dikarya</taxon>
        <taxon>Ascomycota</taxon>
        <taxon>Pezizomycotina</taxon>
        <taxon>Sordariomycetes</taxon>
        <taxon>Hypocreomycetidae</taxon>
        <taxon>Hypocreales</taxon>
        <taxon>Hypocreales incertae sedis</taxon>
        <taxon>Trichothecium</taxon>
    </lineage>
</organism>
<sequence>MGSKPSKITEQDKAILDMKIQRDRLQQYQRRITTLTDRETAIAKEMLAKGDKKRALLALRRKKYQESLLSKTDAQLEQLEKLTSSVEFAQIQKDVVFGLAQGTKVLQEIHAEMGGIEKIEKMMGESADAIAYQQEVSDMLGSRMTTQDEDEVEEELAALEAETTGAKQELPTVPNQRLPEVSNIDKEAKQPEPQAMLAS</sequence>
<name>A0ACC0UQ26_9HYPO</name>
<accession>A0ACC0UQ26</accession>
<gene>
    <name evidence="1" type="ORF">N3K66_008373</name>
</gene>
<evidence type="ECO:0000313" key="2">
    <source>
        <dbReference type="Proteomes" id="UP001163324"/>
    </source>
</evidence>
<reference evidence="1" key="1">
    <citation type="submission" date="2022-10" db="EMBL/GenBank/DDBJ databases">
        <title>Complete Genome of Trichothecium roseum strain YXFP-22015, a Plant Pathogen Isolated from Citrus.</title>
        <authorList>
            <person name="Wang Y."/>
            <person name="Zhu L."/>
        </authorList>
    </citation>
    <scope>NUCLEOTIDE SEQUENCE</scope>
    <source>
        <strain evidence="1">YXFP-22015</strain>
    </source>
</reference>
<comment type="caution">
    <text evidence="1">The sequence shown here is derived from an EMBL/GenBank/DDBJ whole genome shotgun (WGS) entry which is preliminary data.</text>
</comment>
<evidence type="ECO:0000313" key="1">
    <source>
        <dbReference type="EMBL" id="KAI9896201.1"/>
    </source>
</evidence>
<keyword evidence="2" id="KW-1185">Reference proteome</keyword>
<protein>
    <submittedName>
        <fullName evidence="1">Uncharacterized protein</fullName>
    </submittedName>
</protein>
<proteinExistence type="predicted"/>